<proteinExistence type="inferred from homology"/>
<dbReference type="SUPFAM" id="SSF143865">
    <property type="entry name" value="CorA soluble domain-like"/>
    <property type="match status" value="1"/>
</dbReference>
<dbReference type="AlphaFoldDB" id="A0AAP5WG51"/>
<evidence type="ECO:0000256" key="1">
    <source>
        <dbReference type="ARBA" id="ARBA00004141"/>
    </source>
</evidence>
<gene>
    <name evidence="7" type="ORF">GA842_06070</name>
</gene>
<comment type="caution">
    <text evidence="7">The sequence shown here is derived from an EMBL/GenBank/DDBJ whole genome shotgun (WGS) entry which is preliminary data.</text>
</comment>
<sequence>MILNFNISKKGITKANHPKQINWIVLKNATKEETQKTIDQFDLPSDIFIGSSQAEEVSRFEKLKDTNLNNSYSLVLINLSANTKENIEFRLEPISFVISDSLLITYVCENSEFTEHLVEQRGQEITNLDLLISFAIFTTYTHFIKELQEIKKTIDDLDQAARKTTENSELFRLADTERKIVYLDHTLQDQAETLDSLWEEKAFISNINDEALIYDIKLSQRHANKLVRVYRDLLETIGGLFTDMMDNNLNHLMKFLDSAGLVISIPALISGIWGMNTGGIPGKSSSFGFLIVMSLATLLTIITAIHLKKKDYSK</sequence>
<comment type="subcellular location">
    <subcellularLocation>
        <location evidence="1">Membrane</location>
        <topology evidence="1">Multi-pass membrane protein</topology>
    </subcellularLocation>
</comment>
<keyword evidence="3 6" id="KW-0812">Transmembrane</keyword>
<accession>A0AAP5WG51</accession>
<evidence type="ECO:0000313" key="7">
    <source>
        <dbReference type="EMBL" id="MDV7694445.1"/>
    </source>
</evidence>
<reference evidence="7" key="1">
    <citation type="submission" date="2019-10" db="EMBL/GenBank/DDBJ databases">
        <title>Malate fermentation in French cider.</title>
        <authorList>
            <person name="Cousin F.J."/>
            <person name="Medina Fernandez S."/>
            <person name="Misery B."/>
            <person name="Laplace J.-M."/>
            <person name="Cretenet M."/>
        </authorList>
    </citation>
    <scope>NUCLEOTIDE SEQUENCE</scope>
    <source>
        <strain evidence="7">UCMA15901</strain>
    </source>
</reference>
<dbReference type="Proteomes" id="UP001275867">
    <property type="component" value="Unassembled WGS sequence"/>
</dbReference>
<comment type="similarity">
    <text evidence="2">Belongs to the CorA metal ion transporter (MIT) (TC 1.A.35) family.</text>
</comment>
<feature type="transmembrane region" description="Helical" evidence="6">
    <location>
        <begin position="255"/>
        <end position="275"/>
    </location>
</feature>
<evidence type="ECO:0000256" key="4">
    <source>
        <dbReference type="ARBA" id="ARBA00022989"/>
    </source>
</evidence>
<evidence type="ECO:0000256" key="3">
    <source>
        <dbReference type="ARBA" id="ARBA00022692"/>
    </source>
</evidence>
<organism evidence="7 8">
    <name type="scientific">Pediococcus parvulus</name>
    <dbReference type="NCBI Taxonomy" id="54062"/>
    <lineage>
        <taxon>Bacteria</taxon>
        <taxon>Bacillati</taxon>
        <taxon>Bacillota</taxon>
        <taxon>Bacilli</taxon>
        <taxon>Lactobacillales</taxon>
        <taxon>Lactobacillaceae</taxon>
        <taxon>Pediococcus</taxon>
    </lineage>
</organism>
<dbReference type="InterPro" id="IPR002523">
    <property type="entry name" value="MgTranspt_CorA/ZnTranspt_ZntB"/>
</dbReference>
<dbReference type="InterPro" id="IPR045861">
    <property type="entry name" value="CorA_cytoplasmic_dom"/>
</dbReference>
<evidence type="ECO:0000313" key="8">
    <source>
        <dbReference type="Proteomes" id="UP001275867"/>
    </source>
</evidence>
<dbReference type="InterPro" id="IPR045863">
    <property type="entry name" value="CorA_TM1_TM2"/>
</dbReference>
<protein>
    <submittedName>
        <fullName evidence="7">Magnesium transporter CorA family protein</fullName>
    </submittedName>
</protein>
<dbReference type="SUPFAM" id="SSF144083">
    <property type="entry name" value="Magnesium transport protein CorA, transmembrane region"/>
    <property type="match status" value="1"/>
</dbReference>
<dbReference type="EMBL" id="WERX01000017">
    <property type="protein sequence ID" value="MDV7694445.1"/>
    <property type="molecule type" value="Genomic_DNA"/>
</dbReference>
<dbReference type="PANTHER" id="PTHR47891:SF2">
    <property type="entry name" value="MAGNESIUM AND COBALT TRANSPORTER"/>
    <property type="match status" value="1"/>
</dbReference>
<evidence type="ECO:0000256" key="2">
    <source>
        <dbReference type="ARBA" id="ARBA00009765"/>
    </source>
</evidence>
<dbReference type="Gene3D" id="1.20.58.340">
    <property type="entry name" value="Magnesium transport protein CorA, transmembrane region"/>
    <property type="match status" value="2"/>
</dbReference>
<evidence type="ECO:0000256" key="5">
    <source>
        <dbReference type="ARBA" id="ARBA00023136"/>
    </source>
</evidence>
<keyword evidence="4 6" id="KW-1133">Transmembrane helix</keyword>
<dbReference type="Pfam" id="PF01544">
    <property type="entry name" value="CorA"/>
    <property type="match status" value="1"/>
</dbReference>
<dbReference type="Gene3D" id="3.30.460.20">
    <property type="entry name" value="CorA soluble domain-like"/>
    <property type="match status" value="1"/>
</dbReference>
<evidence type="ECO:0000256" key="6">
    <source>
        <dbReference type="SAM" id="Phobius"/>
    </source>
</evidence>
<keyword evidence="5 6" id="KW-0472">Membrane</keyword>
<name>A0AAP5WG51_9LACO</name>
<dbReference type="PANTHER" id="PTHR47891">
    <property type="entry name" value="TRANSPORTER-RELATED"/>
    <property type="match status" value="1"/>
</dbReference>
<dbReference type="GO" id="GO:0016020">
    <property type="term" value="C:membrane"/>
    <property type="evidence" value="ECO:0007669"/>
    <property type="project" value="UniProtKB-SubCell"/>
</dbReference>
<dbReference type="CDD" id="cd12827">
    <property type="entry name" value="EcCorA_ZntB-like_u2"/>
    <property type="match status" value="1"/>
</dbReference>
<dbReference type="InterPro" id="IPR047199">
    <property type="entry name" value="CorA-like"/>
</dbReference>
<dbReference type="GO" id="GO:0046873">
    <property type="term" value="F:metal ion transmembrane transporter activity"/>
    <property type="evidence" value="ECO:0007669"/>
    <property type="project" value="InterPro"/>
</dbReference>
<feature type="transmembrane region" description="Helical" evidence="6">
    <location>
        <begin position="287"/>
        <end position="307"/>
    </location>
</feature>